<dbReference type="RefSeq" id="WP_256619906.1">
    <property type="nucleotide sequence ID" value="NZ_JANIBC010000011.1"/>
</dbReference>
<proteinExistence type="predicted"/>
<keyword evidence="2" id="KW-1185">Reference proteome</keyword>
<dbReference type="Proteomes" id="UP001142610">
    <property type="component" value="Unassembled WGS sequence"/>
</dbReference>
<sequence length="283" mass="31554">MALPPEGQEERAAAELDASLVPGRYRAPPDAAWRADDIVLRQLALAKGLAFEADDPDAFSGHKDQVAEGTLRAHEGRRPPQVSVIILTRADDRRAEEAAGRAAEIASEVVLVVDAEKEEPLGFDPRGARVIRRLLAGDFAAQRNTGQAAASHPYTLHLDTDEALQVGREDLSLLCSLMQRDGLRAVGFPRRNMVDGQLSALYPDVQYRLLRRDERFEGRVHERPRVCSEDWTRTTIAFGLGMEHRLSGEHVRARRERYDALGQGAERRAEARLLSAPFPREER</sequence>
<organism evidence="1 2">
    <name type="scientific">Parvularcula maris</name>
    <dbReference type="NCBI Taxonomy" id="2965077"/>
    <lineage>
        <taxon>Bacteria</taxon>
        <taxon>Pseudomonadati</taxon>
        <taxon>Pseudomonadota</taxon>
        <taxon>Alphaproteobacteria</taxon>
        <taxon>Parvularculales</taxon>
        <taxon>Parvularculaceae</taxon>
        <taxon>Parvularcula</taxon>
    </lineage>
</organism>
<name>A0A9X2LA82_9PROT</name>
<dbReference type="InterPro" id="IPR029044">
    <property type="entry name" value="Nucleotide-diphossugar_trans"/>
</dbReference>
<protein>
    <recommendedName>
        <fullName evidence="3">Glycosyltransferase family 2 protein</fullName>
    </recommendedName>
</protein>
<reference evidence="1" key="1">
    <citation type="submission" date="2022-07" db="EMBL/GenBank/DDBJ databases">
        <title>Parvularcula maris sp. nov., an algicidal bacterium isolated from seawater.</title>
        <authorList>
            <person name="Li F."/>
        </authorList>
    </citation>
    <scope>NUCLEOTIDE SEQUENCE</scope>
    <source>
        <strain evidence="1">BGMRC 0090</strain>
    </source>
</reference>
<dbReference type="AlphaFoldDB" id="A0A9X2LA82"/>
<accession>A0A9X2LA82</accession>
<evidence type="ECO:0008006" key="3">
    <source>
        <dbReference type="Google" id="ProtNLM"/>
    </source>
</evidence>
<evidence type="ECO:0000313" key="2">
    <source>
        <dbReference type="Proteomes" id="UP001142610"/>
    </source>
</evidence>
<evidence type="ECO:0000313" key="1">
    <source>
        <dbReference type="EMBL" id="MCQ8186010.1"/>
    </source>
</evidence>
<dbReference type="EMBL" id="JANIBC010000011">
    <property type="protein sequence ID" value="MCQ8186010.1"/>
    <property type="molecule type" value="Genomic_DNA"/>
</dbReference>
<gene>
    <name evidence="1" type="ORF">NOG11_11485</name>
</gene>
<dbReference type="SUPFAM" id="SSF53448">
    <property type="entry name" value="Nucleotide-diphospho-sugar transferases"/>
    <property type="match status" value="1"/>
</dbReference>
<comment type="caution">
    <text evidence="1">The sequence shown here is derived from an EMBL/GenBank/DDBJ whole genome shotgun (WGS) entry which is preliminary data.</text>
</comment>